<evidence type="ECO:0000313" key="4">
    <source>
        <dbReference type="Proteomes" id="UP000616724"/>
    </source>
</evidence>
<dbReference type="Pfam" id="PF01476">
    <property type="entry name" value="LysM"/>
    <property type="match status" value="1"/>
</dbReference>
<feature type="region of interest" description="Disordered" evidence="1">
    <location>
        <begin position="1"/>
        <end position="43"/>
    </location>
</feature>
<keyword evidence="4" id="KW-1185">Reference proteome</keyword>
<dbReference type="InterPro" id="IPR036779">
    <property type="entry name" value="LysM_dom_sf"/>
</dbReference>
<gene>
    <name evidence="3" type="ORF">Plo01_56370</name>
</gene>
<dbReference type="SUPFAM" id="SSF54106">
    <property type="entry name" value="LysM domain"/>
    <property type="match status" value="1"/>
</dbReference>
<dbReference type="Proteomes" id="UP000616724">
    <property type="component" value="Unassembled WGS sequence"/>
</dbReference>
<protein>
    <recommendedName>
        <fullName evidence="2">LysM domain-containing protein</fullName>
    </recommendedName>
</protein>
<dbReference type="CDD" id="cd00118">
    <property type="entry name" value="LysM"/>
    <property type="match status" value="1"/>
</dbReference>
<evidence type="ECO:0000256" key="1">
    <source>
        <dbReference type="SAM" id="MobiDB-lite"/>
    </source>
</evidence>
<proteinExistence type="predicted"/>
<organism evidence="3 4">
    <name type="scientific">Planobispora longispora</name>
    <dbReference type="NCBI Taxonomy" id="28887"/>
    <lineage>
        <taxon>Bacteria</taxon>
        <taxon>Bacillati</taxon>
        <taxon>Actinomycetota</taxon>
        <taxon>Actinomycetes</taxon>
        <taxon>Streptosporangiales</taxon>
        <taxon>Streptosporangiaceae</taxon>
        <taxon>Planobispora</taxon>
    </lineage>
</organism>
<feature type="compositionally biased region" description="Low complexity" evidence="1">
    <location>
        <begin position="25"/>
        <end position="34"/>
    </location>
</feature>
<comment type="caution">
    <text evidence="3">The sequence shown here is derived from an EMBL/GenBank/DDBJ whole genome shotgun (WGS) entry which is preliminary data.</text>
</comment>
<dbReference type="InterPro" id="IPR018392">
    <property type="entry name" value="LysM"/>
</dbReference>
<evidence type="ECO:0000259" key="2">
    <source>
        <dbReference type="PROSITE" id="PS51782"/>
    </source>
</evidence>
<dbReference type="PROSITE" id="PS51782">
    <property type="entry name" value="LYSM"/>
    <property type="match status" value="1"/>
</dbReference>
<evidence type="ECO:0000313" key="3">
    <source>
        <dbReference type="EMBL" id="GIH79208.1"/>
    </source>
</evidence>
<reference evidence="3 4" key="1">
    <citation type="submission" date="2021-01" db="EMBL/GenBank/DDBJ databases">
        <title>Whole genome shotgun sequence of Planobispora longispora NBRC 13918.</title>
        <authorList>
            <person name="Komaki H."/>
            <person name="Tamura T."/>
        </authorList>
    </citation>
    <scope>NUCLEOTIDE SEQUENCE [LARGE SCALE GENOMIC DNA]</scope>
    <source>
        <strain evidence="3 4">NBRC 13918</strain>
    </source>
</reference>
<dbReference type="RefSeq" id="WP_203893688.1">
    <property type="nucleotide sequence ID" value="NZ_BOOH01000047.1"/>
</dbReference>
<sequence>MPVPATSRYHGLTPVEAPARDGSRRPAVPARLAPAPVPGPGDLLHTVAAGDTIDRLAARYLGSSEAWWQLADANPAVFPAVFPAELVPGTVLVIPASLPTGRIERTRAF</sequence>
<dbReference type="AlphaFoldDB" id="A0A8J3RQE6"/>
<feature type="domain" description="LysM" evidence="2">
    <location>
        <begin position="43"/>
        <end position="94"/>
    </location>
</feature>
<name>A0A8J3RQE6_9ACTN</name>
<dbReference type="Gene3D" id="3.10.350.10">
    <property type="entry name" value="LysM domain"/>
    <property type="match status" value="1"/>
</dbReference>
<dbReference type="EMBL" id="BOOH01000047">
    <property type="protein sequence ID" value="GIH79208.1"/>
    <property type="molecule type" value="Genomic_DNA"/>
</dbReference>
<accession>A0A8J3RQE6</accession>